<dbReference type="Proteomes" id="UP000310687">
    <property type="component" value="Unassembled WGS sequence"/>
</dbReference>
<evidence type="ECO:0000256" key="1">
    <source>
        <dbReference type="ARBA" id="ARBA00004123"/>
    </source>
</evidence>
<dbReference type="InterPro" id="IPR051059">
    <property type="entry name" value="VerF-like"/>
</dbReference>
<proteinExistence type="predicted"/>
<dbReference type="InterPro" id="IPR013087">
    <property type="entry name" value="Znf_C2H2_type"/>
</dbReference>
<dbReference type="GO" id="GO:0000981">
    <property type="term" value="F:DNA-binding transcription factor activity, RNA polymerase II-specific"/>
    <property type="evidence" value="ECO:0007669"/>
    <property type="project" value="InterPro"/>
</dbReference>
<evidence type="ECO:0000313" key="10">
    <source>
        <dbReference type="Proteomes" id="UP000310687"/>
    </source>
</evidence>
<dbReference type="AlphaFoldDB" id="A0A4S8Y2Y5"/>
<evidence type="ECO:0000256" key="5">
    <source>
        <dbReference type="ARBA" id="ARBA00022833"/>
    </source>
</evidence>
<evidence type="ECO:0000313" key="9">
    <source>
        <dbReference type="EMBL" id="THW44057.1"/>
    </source>
</evidence>
<keyword evidence="5" id="KW-0862">Zinc</keyword>
<dbReference type="PANTHER" id="PTHR40626">
    <property type="entry name" value="MIP31509P"/>
    <property type="match status" value="1"/>
</dbReference>
<keyword evidence="6" id="KW-0539">Nucleus</keyword>
<keyword evidence="3" id="KW-0677">Repeat</keyword>
<dbReference type="Pfam" id="PF00096">
    <property type="entry name" value="zf-C2H2"/>
    <property type="match status" value="1"/>
</dbReference>
<organism evidence="9 10">
    <name type="scientific">Aureobasidium pullulans</name>
    <name type="common">Black yeast</name>
    <name type="synonym">Pullularia pullulans</name>
    <dbReference type="NCBI Taxonomy" id="5580"/>
    <lineage>
        <taxon>Eukaryota</taxon>
        <taxon>Fungi</taxon>
        <taxon>Dikarya</taxon>
        <taxon>Ascomycota</taxon>
        <taxon>Pezizomycotina</taxon>
        <taxon>Dothideomycetes</taxon>
        <taxon>Dothideomycetidae</taxon>
        <taxon>Dothideales</taxon>
        <taxon>Saccotheciaceae</taxon>
        <taxon>Aureobasidium</taxon>
    </lineage>
</organism>
<dbReference type="GO" id="GO:0000785">
    <property type="term" value="C:chromatin"/>
    <property type="evidence" value="ECO:0007669"/>
    <property type="project" value="TreeGrafter"/>
</dbReference>
<protein>
    <submittedName>
        <fullName evidence="9">C2H2 type zinc finger domain protein</fullName>
    </submittedName>
</protein>
<evidence type="ECO:0000256" key="7">
    <source>
        <dbReference type="PROSITE-ProRule" id="PRU00042"/>
    </source>
</evidence>
<dbReference type="CDD" id="cd12148">
    <property type="entry name" value="fungal_TF_MHR"/>
    <property type="match status" value="1"/>
</dbReference>
<dbReference type="SMART" id="SM00355">
    <property type="entry name" value="ZnF_C2H2"/>
    <property type="match status" value="2"/>
</dbReference>
<dbReference type="GO" id="GO:0006351">
    <property type="term" value="P:DNA-templated transcription"/>
    <property type="evidence" value="ECO:0007669"/>
    <property type="project" value="InterPro"/>
</dbReference>
<dbReference type="GO" id="GO:0005634">
    <property type="term" value="C:nucleus"/>
    <property type="evidence" value="ECO:0007669"/>
    <property type="project" value="UniProtKB-SubCell"/>
</dbReference>
<dbReference type="InterPro" id="IPR007219">
    <property type="entry name" value="XnlR_reg_dom"/>
</dbReference>
<dbReference type="GO" id="GO:0000978">
    <property type="term" value="F:RNA polymerase II cis-regulatory region sequence-specific DNA binding"/>
    <property type="evidence" value="ECO:0007669"/>
    <property type="project" value="InterPro"/>
</dbReference>
<accession>A0A4S8Y2Y5</accession>
<comment type="subcellular location">
    <subcellularLocation>
        <location evidence="1">Nucleus</location>
    </subcellularLocation>
</comment>
<gene>
    <name evidence="9" type="ORF">D6D22_04176</name>
</gene>
<dbReference type="FunFam" id="3.30.160.60:FF:003641">
    <property type="match status" value="1"/>
</dbReference>
<keyword evidence="4 7" id="KW-0863">Zinc-finger</keyword>
<name>A0A4S8Y2Y5_AURPU</name>
<keyword evidence="2" id="KW-0479">Metal-binding</keyword>
<evidence type="ECO:0000256" key="6">
    <source>
        <dbReference type="ARBA" id="ARBA00023242"/>
    </source>
</evidence>
<evidence type="ECO:0000256" key="4">
    <source>
        <dbReference type="ARBA" id="ARBA00022771"/>
    </source>
</evidence>
<dbReference type="PANTHER" id="PTHR40626:SF14">
    <property type="entry name" value="C2H2 TYPE ZINC FINGER DOMAIN PROTEIN (AFU_ORTHOLOGUE AFUA_1G02360)"/>
    <property type="match status" value="1"/>
</dbReference>
<dbReference type="GO" id="GO:0008270">
    <property type="term" value="F:zinc ion binding"/>
    <property type="evidence" value="ECO:0007669"/>
    <property type="project" value="UniProtKB-KW"/>
</dbReference>
<dbReference type="SUPFAM" id="SSF57667">
    <property type="entry name" value="beta-beta-alpha zinc fingers"/>
    <property type="match status" value="1"/>
</dbReference>
<dbReference type="InterPro" id="IPR036236">
    <property type="entry name" value="Znf_C2H2_sf"/>
</dbReference>
<dbReference type="Pfam" id="PF04082">
    <property type="entry name" value="Fungal_trans"/>
    <property type="match status" value="1"/>
</dbReference>
<evidence type="ECO:0000259" key="8">
    <source>
        <dbReference type="PROSITE" id="PS50157"/>
    </source>
</evidence>
<evidence type="ECO:0000256" key="3">
    <source>
        <dbReference type="ARBA" id="ARBA00022737"/>
    </source>
</evidence>
<sequence>MASVESVANTAKKLECRFCQRIYSKAEHLTVGLGFGRHERSHTGVRPFTCKECNRAFSRQDSLARHEKLHLRRESMKCTSPAASTYTPAKTHALQHLLATDEELDTRSYVPPSDHGTSQTWNEQSYQVESDMMDMHCATDLDFQLIWPDSEELFQSIMSSETTTQMPVGTLPFPQGLDQFTPTSLDSPTSFDDRGSAIKAIPNGGGHQAVHGVSKMISNLSSSITAEAEATSITSVFLDECLHMFFVRFIPTFPVLHRATFVFRDCTHPLLLNAIAIGSLYLGPKDAIAKGEALWRLSHTAVATSWQSLITHRGPHDPCNGLQLVLAALLGQVYAALSKNRALRTTSQIFHALGFSWARHCGMYDNDTFSLENLPSMDASPAEKDRQWKTWAAHEIQRRALLAQYILDGLVSSASGNPTSTRHAANQLGLPCDESLFEASTADEWLIKMRSQPKQDVSFRNIFRSLFLPVDMGRLPEHTLTSFSLRVLLEGVQSLVSDSTDGPSVGVPTRSEIRRALAQVHESITKNTISTPETLEALLRWHSICLDAATDSSMLCRHLCARYNIPQHVLGGNKGLKTGLDLVAWAKTEDARRALLHAVAIQDIVEQLPRGRAHVLHMPSSLFAAATVYSVFSLAGHTTVNLPRVVDWKDALFTEVDPCVILGDLAGTSAGSSTTRRFVRGEHLSGSGYESMTRNLLYELNSMQKLFRCLSSQWGLAYDMEAVLNSWISLSH</sequence>
<evidence type="ECO:0000256" key="2">
    <source>
        <dbReference type="ARBA" id="ARBA00022723"/>
    </source>
</evidence>
<reference evidence="9 10" key="1">
    <citation type="submission" date="2018-10" db="EMBL/GenBank/DDBJ databases">
        <title>Fifty Aureobasidium pullulans genomes reveal a recombining polyextremotolerant generalist.</title>
        <authorList>
            <person name="Gostincar C."/>
            <person name="Turk M."/>
            <person name="Zajc J."/>
            <person name="Gunde-Cimerman N."/>
        </authorList>
    </citation>
    <scope>NUCLEOTIDE SEQUENCE [LARGE SCALE GENOMIC DNA]</scope>
    <source>
        <strain evidence="9 10">EXF-11013</strain>
    </source>
</reference>
<dbReference type="PROSITE" id="PS50157">
    <property type="entry name" value="ZINC_FINGER_C2H2_2"/>
    <property type="match status" value="1"/>
</dbReference>
<dbReference type="EMBL" id="QZAL01000045">
    <property type="protein sequence ID" value="THW44057.1"/>
    <property type="molecule type" value="Genomic_DNA"/>
</dbReference>
<comment type="caution">
    <text evidence="9">The sequence shown here is derived from an EMBL/GenBank/DDBJ whole genome shotgun (WGS) entry which is preliminary data.</text>
</comment>
<feature type="domain" description="C2H2-type" evidence="8">
    <location>
        <begin position="48"/>
        <end position="75"/>
    </location>
</feature>
<dbReference type="Gene3D" id="3.30.160.60">
    <property type="entry name" value="Classic Zinc Finger"/>
    <property type="match status" value="1"/>
</dbReference>
<dbReference type="PROSITE" id="PS00028">
    <property type="entry name" value="ZINC_FINGER_C2H2_1"/>
    <property type="match status" value="1"/>
</dbReference>